<name>K0RYZ8_THAOC</name>
<organism evidence="3 4">
    <name type="scientific">Thalassiosira oceanica</name>
    <name type="common">Marine diatom</name>
    <dbReference type="NCBI Taxonomy" id="159749"/>
    <lineage>
        <taxon>Eukaryota</taxon>
        <taxon>Sar</taxon>
        <taxon>Stramenopiles</taxon>
        <taxon>Ochrophyta</taxon>
        <taxon>Bacillariophyta</taxon>
        <taxon>Coscinodiscophyceae</taxon>
        <taxon>Thalassiosirophycidae</taxon>
        <taxon>Thalassiosirales</taxon>
        <taxon>Thalassiosiraceae</taxon>
        <taxon>Thalassiosira</taxon>
    </lineage>
</organism>
<evidence type="ECO:0000256" key="1">
    <source>
        <dbReference type="SAM" id="MobiDB-lite"/>
    </source>
</evidence>
<evidence type="ECO:0000313" key="3">
    <source>
        <dbReference type="EMBL" id="EJK57659.1"/>
    </source>
</evidence>
<sequence>MRVTRERCLLLSALLIVIAILGLTGPHRDHIQRDDPKAEHVDTATRTDKPPSNVTIANVQPDRPVEVQQGVEVVRVSDAEIKPDPKVERGFSIYLFNTLNESNQISSIEWDHVASIWGRNTTYNHLVQESSSLHDQPRAPFSMPNITVLFHTFPKTGSSTLRHACLETQYNSCGMPRKRDGMKWPEGYRKPSRLNEVFARCPDTRHFCLDKKNTYLTQQYAIAHETRIFLHLFPFRNYDEWLVSALRQIYYREGEKGCRKEMKLLEDCQPHKYEMDYKKYVKAGLAKFVKSLKRKMKENDESEWRRHHHALLYNYVHLDRLMSWLNDNCDVPLLPGTRKLSSSYDKCLNSYSTLPSEESLNSNRPNETCSEEEQLLSLFHNCFDSQHERYSIN</sequence>
<comment type="caution">
    <text evidence="3">The sequence shown here is derived from an EMBL/GenBank/DDBJ whole genome shotgun (WGS) entry which is preliminary data.</text>
</comment>
<reference evidence="3 4" key="1">
    <citation type="journal article" date="2012" name="Genome Biol.">
        <title>Genome and low-iron response of an oceanic diatom adapted to chronic iron limitation.</title>
        <authorList>
            <person name="Lommer M."/>
            <person name="Specht M."/>
            <person name="Roy A.S."/>
            <person name="Kraemer L."/>
            <person name="Andreson R."/>
            <person name="Gutowska M.A."/>
            <person name="Wolf J."/>
            <person name="Bergner S.V."/>
            <person name="Schilhabel M.B."/>
            <person name="Klostermeier U.C."/>
            <person name="Beiko R.G."/>
            <person name="Rosenstiel P."/>
            <person name="Hippler M."/>
            <person name="Laroche J."/>
        </authorList>
    </citation>
    <scope>NUCLEOTIDE SEQUENCE [LARGE SCALE GENOMIC DNA]</scope>
    <source>
        <strain evidence="3 4">CCMP1005</strain>
    </source>
</reference>
<feature type="compositionally biased region" description="Basic and acidic residues" evidence="1">
    <location>
        <begin position="29"/>
        <end position="49"/>
    </location>
</feature>
<dbReference type="AlphaFoldDB" id="K0RYZ8"/>
<feature type="chain" id="PRO_5003836644" description="Sulfotransferase domain-containing protein" evidence="2">
    <location>
        <begin position="25"/>
        <end position="393"/>
    </location>
</feature>
<evidence type="ECO:0000256" key="2">
    <source>
        <dbReference type="SAM" id="SignalP"/>
    </source>
</evidence>
<evidence type="ECO:0008006" key="5">
    <source>
        <dbReference type="Google" id="ProtNLM"/>
    </source>
</evidence>
<dbReference type="EMBL" id="AGNL01027465">
    <property type="protein sequence ID" value="EJK57659.1"/>
    <property type="molecule type" value="Genomic_DNA"/>
</dbReference>
<dbReference type="eggNOG" id="ENOG502QYDR">
    <property type="taxonomic scope" value="Eukaryota"/>
</dbReference>
<dbReference type="Proteomes" id="UP000266841">
    <property type="component" value="Unassembled WGS sequence"/>
</dbReference>
<keyword evidence="2" id="KW-0732">Signal</keyword>
<dbReference type="OrthoDB" id="10524556at2759"/>
<evidence type="ECO:0000313" key="4">
    <source>
        <dbReference type="Proteomes" id="UP000266841"/>
    </source>
</evidence>
<dbReference type="OMA" id="CQPHKYE"/>
<proteinExistence type="predicted"/>
<feature type="region of interest" description="Disordered" evidence="1">
    <location>
        <begin position="29"/>
        <end position="51"/>
    </location>
</feature>
<gene>
    <name evidence="3" type="ORF">THAOC_22269</name>
</gene>
<feature type="signal peptide" evidence="2">
    <location>
        <begin position="1"/>
        <end position="24"/>
    </location>
</feature>
<accession>K0RYZ8</accession>
<protein>
    <recommendedName>
        <fullName evidence="5">Sulfotransferase domain-containing protein</fullName>
    </recommendedName>
</protein>
<keyword evidence="4" id="KW-1185">Reference proteome</keyword>